<dbReference type="EMBL" id="JBHTEF010000001">
    <property type="protein sequence ID" value="MFC7580890.1"/>
    <property type="molecule type" value="Genomic_DNA"/>
</dbReference>
<evidence type="ECO:0000256" key="5">
    <source>
        <dbReference type="SAM" id="Phobius"/>
    </source>
</evidence>
<name>A0ABW2SLZ1_9ACTO</name>
<proteinExistence type="predicted"/>
<dbReference type="Pfam" id="PF12698">
    <property type="entry name" value="ABC2_membrane_3"/>
    <property type="match status" value="1"/>
</dbReference>
<evidence type="ECO:0000259" key="6">
    <source>
        <dbReference type="Pfam" id="PF12698"/>
    </source>
</evidence>
<feature type="transmembrane region" description="Helical" evidence="5">
    <location>
        <begin position="280"/>
        <end position="298"/>
    </location>
</feature>
<comment type="caution">
    <text evidence="7">The sequence shown here is derived from an EMBL/GenBank/DDBJ whole genome shotgun (WGS) entry which is preliminary data.</text>
</comment>
<evidence type="ECO:0000313" key="7">
    <source>
        <dbReference type="EMBL" id="MFC7580890.1"/>
    </source>
</evidence>
<evidence type="ECO:0000256" key="3">
    <source>
        <dbReference type="ARBA" id="ARBA00022989"/>
    </source>
</evidence>
<evidence type="ECO:0000313" key="8">
    <source>
        <dbReference type="Proteomes" id="UP001596527"/>
    </source>
</evidence>
<dbReference type="InterPro" id="IPR013525">
    <property type="entry name" value="ABC2_TM"/>
</dbReference>
<keyword evidence="2 5" id="KW-0812">Transmembrane</keyword>
<feature type="transmembrane region" description="Helical" evidence="5">
    <location>
        <begin position="246"/>
        <end position="268"/>
    </location>
</feature>
<keyword evidence="3 5" id="KW-1133">Transmembrane helix</keyword>
<comment type="subcellular location">
    <subcellularLocation>
        <location evidence="1">Membrane</location>
        <topology evidence="1">Multi-pass membrane protein</topology>
    </subcellularLocation>
</comment>
<keyword evidence="4 5" id="KW-0472">Membrane</keyword>
<evidence type="ECO:0000256" key="4">
    <source>
        <dbReference type="ARBA" id="ARBA00023136"/>
    </source>
</evidence>
<feature type="transmembrane region" description="Helical" evidence="5">
    <location>
        <begin position="215"/>
        <end position="234"/>
    </location>
</feature>
<dbReference type="Proteomes" id="UP001596527">
    <property type="component" value="Unassembled WGS sequence"/>
</dbReference>
<dbReference type="RefSeq" id="WP_380973474.1">
    <property type="nucleotide sequence ID" value="NZ_JBHTEF010000001.1"/>
</dbReference>
<feature type="transmembrane region" description="Helical" evidence="5">
    <location>
        <begin position="335"/>
        <end position="355"/>
    </location>
</feature>
<reference evidence="8" key="1">
    <citation type="journal article" date="2019" name="Int. J. Syst. Evol. Microbiol.">
        <title>The Global Catalogue of Microorganisms (GCM) 10K type strain sequencing project: providing services to taxonomists for standard genome sequencing and annotation.</title>
        <authorList>
            <consortium name="The Broad Institute Genomics Platform"/>
            <consortium name="The Broad Institute Genome Sequencing Center for Infectious Disease"/>
            <person name="Wu L."/>
            <person name="Ma J."/>
        </authorList>
    </citation>
    <scope>NUCLEOTIDE SEQUENCE [LARGE SCALE GENOMIC DNA]</scope>
    <source>
        <strain evidence="8">CCUG 56698</strain>
    </source>
</reference>
<evidence type="ECO:0000256" key="1">
    <source>
        <dbReference type="ARBA" id="ARBA00004141"/>
    </source>
</evidence>
<keyword evidence="8" id="KW-1185">Reference proteome</keyword>
<feature type="transmembrane region" description="Helical" evidence="5">
    <location>
        <begin position="157"/>
        <end position="179"/>
    </location>
</feature>
<sequence>MTTTTPGAHAPLSFWGATGLVAAREITSQVRTKSFVVSTAILLVAVLASVVVGGLLAGRDPDPVPVAATPEVAGALAAVAEGSPLEPVEVADEDAARAAVRDGSVDAAIVPDATGASPLGIRILSLDSQPSDVVAAFTVAPPVDLLEPQTSGDGMRYLVSALFGAVFMMSAIGFGATIANNTIVEKQTRTVEILLAAVPARALLAGKILGNSALALGQTAAVAAVSVIGLMATGQDDLLSLLGAPLLWFILFFIVGFVLLAAIFAASASLVSRIEDSGSVLMPAMMLTMLPYFIVILFPENRLVMVVASYFPFSAPVAMPVRLFTGDAAWWEPLVSLAVLAVSATAAIAVAARIYRRSLLNVGPRVRLREALAAGRV</sequence>
<protein>
    <submittedName>
        <fullName evidence="7">ABC transporter permease</fullName>
    </submittedName>
</protein>
<accession>A0ABW2SLZ1</accession>
<dbReference type="PANTHER" id="PTHR43471:SF3">
    <property type="entry name" value="ABC TRANSPORTER PERMEASE PROTEIN NATB"/>
    <property type="match status" value="1"/>
</dbReference>
<feature type="domain" description="ABC-2 type transporter transmembrane" evidence="6">
    <location>
        <begin position="34"/>
        <end position="352"/>
    </location>
</feature>
<evidence type="ECO:0000256" key="2">
    <source>
        <dbReference type="ARBA" id="ARBA00022692"/>
    </source>
</evidence>
<dbReference type="PANTHER" id="PTHR43471">
    <property type="entry name" value="ABC TRANSPORTER PERMEASE"/>
    <property type="match status" value="1"/>
</dbReference>
<gene>
    <name evidence="7" type="ORF">ACFQWG_06730</name>
</gene>
<feature type="transmembrane region" description="Helical" evidence="5">
    <location>
        <begin position="35"/>
        <end position="57"/>
    </location>
</feature>
<organism evidence="7 8">
    <name type="scientific">Schaalia naturae</name>
    <dbReference type="NCBI Taxonomy" id="635203"/>
    <lineage>
        <taxon>Bacteria</taxon>
        <taxon>Bacillati</taxon>
        <taxon>Actinomycetota</taxon>
        <taxon>Actinomycetes</taxon>
        <taxon>Actinomycetales</taxon>
        <taxon>Actinomycetaceae</taxon>
        <taxon>Schaalia</taxon>
    </lineage>
</organism>